<keyword evidence="4" id="KW-1185">Reference proteome</keyword>
<dbReference type="PANTHER" id="PTHR46268">
    <property type="entry name" value="STRESS RESPONSE PROTEIN NHAX"/>
    <property type="match status" value="1"/>
</dbReference>
<dbReference type="CDD" id="cd00293">
    <property type="entry name" value="USP-like"/>
    <property type="match status" value="1"/>
</dbReference>
<protein>
    <submittedName>
        <fullName evidence="3">Nucleotide-binding universal stress protein, UspA family</fullName>
    </submittedName>
</protein>
<sequence>MYKHILVPVVFDETHDTQASFLAARALADKDAKFTVIHVVEAIPAYFTAEIPDDVLKNTHDGIAKSLTQSAKGLPGAVPTLVSGHAGRTLVDYANDNDVDCIVMASHRPGFSDIFLGSTAARVVRHAKCAVHVIR</sequence>
<dbReference type="SUPFAM" id="SSF52402">
    <property type="entry name" value="Adenine nucleotide alpha hydrolases-like"/>
    <property type="match status" value="1"/>
</dbReference>
<feature type="domain" description="UspA" evidence="2">
    <location>
        <begin position="1"/>
        <end position="135"/>
    </location>
</feature>
<dbReference type="PANTHER" id="PTHR46268:SF6">
    <property type="entry name" value="UNIVERSAL STRESS PROTEIN UP12"/>
    <property type="match status" value="1"/>
</dbReference>
<organism evidence="3 4">
    <name type="scientific">Litoreibacter janthinus</name>
    <dbReference type="NCBI Taxonomy" id="670154"/>
    <lineage>
        <taxon>Bacteria</taxon>
        <taxon>Pseudomonadati</taxon>
        <taxon>Pseudomonadota</taxon>
        <taxon>Alphaproteobacteria</taxon>
        <taxon>Rhodobacterales</taxon>
        <taxon>Roseobacteraceae</taxon>
        <taxon>Litoreibacter</taxon>
    </lineage>
</organism>
<dbReference type="Pfam" id="PF00582">
    <property type="entry name" value="Usp"/>
    <property type="match status" value="1"/>
</dbReference>
<accession>A0A1I6G9G3</accession>
<dbReference type="EMBL" id="FOYO01000001">
    <property type="protein sequence ID" value="SFR38818.1"/>
    <property type="molecule type" value="Genomic_DNA"/>
</dbReference>
<comment type="similarity">
    <text evidence="1">Belongs to the universal stress protein A family.</text>
</comment>
<evidence type="ECO:0000256" key="1">
    <source>
        <dbReference type="ARBA" id="ARBA00008791"/>
    </source>
</evidence>
<dbReference type="AlphaFoldDB" id="A0A1I6G9G3"/>
<evidence type="ECO:0000313" key="4">
    <source>
        <dbReference type="Proteomes" id="UP000199658"/>
    </source>
</evidence>
<evidence type="ECO:0000259" key="2">
    <source>
        <dbReference type="Pfam" id="PF00582"/>
    </source>
</evidence>
<dbReference type="InterPro" id="IPR006015">
    <property type="entry name" value="Universal_stress_UspA"/>
</dbReference>
<evidence type="ECO:0000313" key="3">
    <source>
        <dbReference type="EMBL" id="SFR38818.1"/>
    </source>
</evidence>
<dbReference type="Gene3D" id="3.40.50.620">
    <property type="entry name" value="HUPs"/>
    <property type="match status" value="1"/>
</dbReference>
<dbReference type="InterPro" id="IPR006016">
    <property type="entry name" value="UspA"/>
</dbReference>
<gene>
    <name evidence="3" type="ORF">SAMN04488002_1100</name>
</gene>
<proteinExistence type="inferred from homology"/>
<dbReference type="Proteomes" id="UP000199658">
    <property type="component" value="Unassembled WGS sequence"/>
</dbReference>
<dbReference type="OrthoDB" id="9792500at2"/>
<reference evidence="4" key="1">
    <citation type="submission" date="2016-10" db="EMBL/GenBank/DDBJ databases">
        <authorList>
            <person name="Varghese N."/>
            <person name="Submissions S."/>
        </authorList>
    </citation>
    <scope>NUCLEOTIDE SEQUENCE [LARGE SCALE GENOMIC DNA]</scope>
    <source>
        <strain evidence="4">DSM 26921</strain>
    </source>
</reference>
<dbReference type="InterPro" id="IPR014729">
    <property type="entry name" value="Rossmann-like_a/b/a_fold"/>
</dbReference>
<dbReference type="RefSeq" id="WP_090213504.1">
    <property type="nucleotide sequence ID" value="NZ_FOYO01000001.1"/>
</dbReference>
<dbReference type="PRINTS" id="PR01438">
    <property type="entry name" value="UNVRSLSTRESS"/>
</dbReference>
<name>A0A1I6G9G3_9RHOB</name>
<dbReference type="STRING" id="670154.SAMN04488002_1100"/>